<proteinExistence type="inferred from homology"/>
<protein>
    <recommendedName>
        <fullName evidence="6">Gnk2-homologous domain-containing protein</fullName>
    </recommendedName>
</protein>
<evidence type="ECO:0000256" key="4">
    <source>
        <dbReference type="ARBA" id="ARBA00022737"/>
    </source>
</evidence>
<dbReference type="AlphaFoldDB" id="A0A5J9ST38"/>
<dbReference type="InterPro" id="IPR050581">
    <property type="entry name" value="CRR_secretory_protein"/>
</dbReference>
<sequence length="160" mass="17633">MKAASSFPPSSLRQTWGLELRPAPTFPLLAHPCRTGQRRRPILHRLPEQHELHARQHLPCQPGAKKVTSSAPYQAYGFSQCSGDVNSSDCRACLDASVHDMAMLIYDACLLRHSNASFFSAADTSVVRCWWNPKTQNATQPAQFTSALGALMRNLTVKAA</sequence>
<keyword evidence="3" id="KW-0732">Signal</keyword>
<dbReference type="PANTHER" id="PTHR32411">
    <property type="entry name" value="CYSTEINE-RICH REPEAT SECRETORY PROTEIN 38-RELATED"/>
    <property type="match status" value="1"/>
</dbReference>
<gene>
    <name evidence="7" type="ORF">EJB05_52384</name>
</gene>
<dbReference type="CDD" id="cd23509">
    <property type="entry name" value="Gnk2-like"/>
    <property type="match status" value="1"/>
</dbReference>
<dbReference type="Pfam" id="PF01657">
    <property type="entry name" value="Stress-antifung"/>
    <property type="match status" value="1"/>
</dbReference>
<organism evidence="7 8">
    <name type="scientific">Eragrostis curvula</name>
    <name type="common">weeping love grass</name>
    <dbReference type="NCBI Taxonomy" id="38414"/>
    <lineage>
        <taxon>Eukaryota</taxon>
        <taxon>Viridiplantae</taxon>
        <taxon>Streptophyta</taxon>
        <taxon>Embryophyta</taxon>
        <taxon>Tracheophyta</taxon>
        <taxon>Spermatophyta</taxon>
        <taxon>Magnoliopsida</taxon>
        <taxon>Liliopsida</taxon>
        <taxon>Poales</taxon>
        <taxon>Poaceae</taxon>
        <taxon>PACMAD clade</taxon>
        <taxon>Chloridoideae</taxon>
        <taxon>Eragrostideae</taxon>
        <taxon>Eragrostidinae</taxon>
        <taxon>Eragrostis</taxon>
    </lineage>
</organism>
<keyword evidence="4" id="KW-0677">Repeat</keyword>
<keyword evidence="8" id="KW-1185">Reference proteome</keyword>
<comment type="similarity">
    <text evidence="5">Belongs to the cysteine-rich repeat secretory protein family.</text>
</comment>
<evidence type="ECO:0000313" key="7">
    <source>
        <dbReference type="EMBL" id="TVU02159.1"/>
    </source>
</evidence>
<evidence type="ECO:0000256" key="3">
    <source>
        <dbReference type="ARBA" id="ARBA00022729"/>
    </source>
</evidence>
<reference evidence="7 8" key="1">
    <citation type="journal article" date="2019" name="Sci. Rep.">
        <title>A high-quality genome of Eragrostis curvula grass provides insights into Poaceae evolution and supports new strategies to enhance forage quality.</title>
        <authorList>
            <person name="Carballo J."/>
            <person name="Santos B.A.C.M."/>
            <person name="Zappacosta D."/>
            <person name="Garbus I."/>
            <person name="Selva J.P."/>
            <person name="Gallo C.A."/>
            <person name="Diaz A."/>
            <person name="Albertini E."/>
            <person name="Caccamo M."/>
            <person name="Echenique V."/>
        </authorList>
    </citation>
    <scope>NUCLEOTIDE SEQUENCE [LARGE SCALE GENOMIC DNA]</scope>
    <source>
        <strain evidence="8">cv. Victoria</strain>
        <tissue evidence="7">Leaf</tissue>
    </source>
</reference>
<comment type="caution">
    <text evidence="7">The sequence shown here is derived from an EMBL/GenBank/DDBJ whole genome shotgun (WGS) entry which is preliminary data.</text>
</comment>
<dbReference type="Proteomes" id="UP000324897">
    <property type="component" value="Unassembled WGS sequence"/>
</dbReference>
<evidence type="ECO:0000259" key="6">
    <source>
        <dbReference type="Pfam" id="PF01657"/>
    </source>
</evidence>
<dbReference type="Gene3D" id="3.30.430.20">
    <property type="entry name" value="Gnk2 domain, C-X8-C-X2-C motif"/>
    <property type="match status" value="1"/>
</dbReference>
<keyword evidence="2" id="KW-0964">Secreted</keyword>
<dbReference type="InterPro" id="IPR038408">
    <property type="entry name" value="GNK2_sf"/>
</dbReference>
<dbReference type="Gramene" id="TVU02159">
    <property type="protein sequence ID" value="TVU02159"/>
    <property type="gene ID" value="EJB05_52384"/>
</dbReference>
<dbReference type="EMBL" id="RWGY01000359">
    <property type="protein sequence ID" value="TVU02159.1"/>
    <property type="molecule type" value="Genomic_DNA"/>
</dbReference>
<dbReference type="GO" id="GO:0005576">
    <property type="term" value="C:extracellular region"/>
    <property type="evidence" value="ECO:0007669"/>
    <property type="project" value="UniProtKB-SubCell"/>
</dbReference>
<dbReference type="OrthoDB" id="1731016at2759"/>
<evidence type="ECO:0000313" key="8">
    <source>
        <dbReference type="Proteomes" id="UP000324897"/>
    </source>
</evidence>
<evidence type="ECO:0000256" key="1">
    <source>
        <dbReference type="ARBA" id="ARBA00004613"/>
    </source>
</evidence>
<name>A0A5J9ST38_9POAL</name>
<evidence type="ECO:0000256" key="5">
    <source>
        <dbReference type="ARBA" id="ARBA00038515"/>
    </source>
</evidence>
<dbReference type="InterPro" id="IPR002902">
    <property type="entry name" value="GNK2"/>
</dbReference>
<accession>A0A5J9ST38</accession>
<evidence type="ECO:0000256" key="2">
    <source>
        <dbReference type="ARBA" id="ARBA00022525"/>
    </source>
</evidence>
<dbReference type="PANTHER" id="PTHR32411:SF43">
    <property type="entry name" value="CYSTEINE-RICH REPEAT SECRETORY PROTEIN 38"/>
    <property type="match status" value="1"/>
</dbReference>
<feature type="non-terminal residue" evidence="7">
    <location>
        <position position="1"/>
    </location>
</feature>
<feature type="domain" description="Gnk2-homologous" evidence="6">
    <location>
        <begin position="68"/>
        <end position="115"/>
    </location>
</feature>
<comment type="subcellular location">
    <subcellularLocation>
        <location evidence="1">Secreted</location>
    </subcellularLocation>
</comment>